<dbReference type="NCBIfam" id="NF003519">
    <property type="entry name" value="PRK05182.2-5"/>
    <property type="match status" value="1"/>
</dbReference>
<dbReference type="NCBIfam" id="TIGR02027">
    <property type="entry name" value="rpoA"/>
    <property type="match status" value="1"/>
</dbReference>
<keyword evidence="4 11" id="KW-0240">DNA-directed RNA polymerase</keyword>
<organism evidence="13 14">
    <name type="scientific">Acidithiobacillus caldus (strain ATCC 51756 / DSM 8584 / KU)</name>
    <dbReference type="NCBI Taxonomy" id="637389"/>
    <lineage>
        <taxon>Bacteria</taxon>
        <taxon>Pseudomonadati</taxon>
        <taxon>Pseudomonadota</taxon>
        <taxon>Acidithiobacillia</taxon>
        <taxon>Acidithiobacillales</taxon>
        <taxon>Acidithiobacillaceae</taxon>
        <taxon>Acidithiobacillus</taxon>
    </lineage>
</organism>
<dbReference type="Gene3D" id="1.10.150.20">
    <property type="entry name" value="5' to 3' exonuclease, C-terminal subdomain"/>
    <property type="match status" value="1"/>
</dbReference>
<dbReference type="GO" id="GO:0000428">
    <property type="term" value="C:DNA-directed RNA polymerase complex"/>
    <property type="evidence" value="ECO:0007669"/>
    <property type="project" value="UniProtKB-KW"/>
</dbReference>
<dbReference type="AlphaFoldDB" id="A0A059ZX11"/>
<dbReference type="Gene3D" id="3.30.1360.10">
    <property type="entry name" value="RNA polymerase, RBP11-like subunit"/>
    <property type="match status" value="1"/>
</dbReference>
<feature type="region of interest" description="Alpha N-terminal domain (alpha-NTD)" evidence="11">
    <location>
        <begin position="1"/>
        <end position="231"/>
    </location>
</feature>
<comment type="domain">
    <text evidence="11">The N-terminal domain is essential for RNAP assembly and basal transcription, whereas the C-terminal domain is involved in interaction with transcriptional regulators and with upstream promoter elements.</text>
</comment>
<evidence type="ECO:0000256" key="8">
    <source>
        <dbReference type="ARBA" id="ARBA00032524"/>
    </source>
</evidence>
<dbReference type="GO" id="GO:0046983">
    <property type="term" value="F:protein dimerization activity"/>
    <property type="evidence" value="ECO:0007669"/>
    <property type="project" value="InterPro"/>
</dbReference>
<proteinExistence type="inferred from homology"/>
<evidence type="ECO:0000256" key="9">
    <source>
        <dbReference type="ARBA" id="ARBA00033070"/>
    </source>
</evidence>
<dbReference type="FunFam" id="1.10.150.20:FF:000001">
    <property type="entry name" value="DNA-directed RNA polymerase subunit alpha"/>
    <property type="match status" value="1"/>
</dbReference>
<gene>
    <name evidence="11" type="primary">rpoA</name>
    <name evidence="13" type="ORF">Acaty_c0646</name>
</gene>
<dbReference type="RefSeq" id="WP_004870784.1">
    <property type="nucleotide sequence ID" value="NZ_CP005986.1"/>
</dbReference>
<evidence type="ECO:0000256" key="1">
    <source>
        <dbReference type="ARBA" id="ARBA00007123"/>
    </source>
</evidence>
<evidence type="ECO:0000313" key="14">
    <source>
        <dbReference type="Proteomes" id="UP000005522"/>
    </source>
</evidence>
<dbReference type="Pfam" id="PF01193">
    <property type="entry name" value="RNA_pol_L"/>
    <property type="match status" value="1"/>
</dbReference>
<evidence type="ECO:0000256" key="11">
    <source>
        <dbReference type="HAMAP-Rule" id="MF_00059"/>
    </source>
</evidence>
<dbReference type="FunFam" id="2.170.120.12:FF:000001">
    <property type="entry name" value="DNA-directed RNA polymerase subunit alpha"/>
    <property type="match status" value="1"/>
</dbReference>
<dbReference type="InterPro" id="IPR036603">
    <property type="entry name" value="RBP11-like"/>
</dbReference>
<dbReference type="Pfam" id="PF03118">
    <property type="entry name" value="RNA_pol_A_CTD"/>
    <property type="match status" value="1"/>
</dbReference>
<reference evidence="13 14" key="1">
    <citation type="journal article" date="2009" name="J. Bacteriol.">
        <title>Draft genome sequence of the extremely acidophilic bacterium Acidithiobacillus caldus ATCC 51756 reveals metabolic versatility in the genus Acidithiobacillus.</title>
        <authorList>
            <person name="Valdes J."/>
            <person name="Quatrini R."/>
            <person name="Hallberg K."/>
            <person name="Dopson M."/>
            <person name="Valenzuela P.D."/>
            <person name="Holmes D.S."/>
        </authorList>
    </citation>
    <scope>NUCLEOTIDE SEQUENCE [LARGE SCALE GENOMIC DNA]</scope>
    <source>
        <strain evidence="14">ATCC 51756 / DSM 8584 / KU</strain>
    </source>
</reference>
<comment type="catalytic activity">
    <reaction evidence="10 11">
        <text>RNA(n) + a ribonucleoside 5'-triphosphate = RNA(n+1) + diphosphate</text>
        <dbReference type="Rhea" id="RHEA:21248"/>
        <dbReference type="Rhea" id="RHEA-COMP:14527"/>
        <dbReference type="Rhea" id="RHEA-COMP:17342"/>
        <dbReference type="ChEBI" id="CHEBI:33019"/>
        <dbReference type="ChEBI" id="CHEBI:61557"/>
        <dbReference type="ChEBI" id="CHEBI:140395"/>
        <dbReference type="EC" id="2.7.7.6"/>
    </reaction>
</comment>
<dbReference type="SUPFAM" id="SSF56553">
    <property type="entry name" value="Insert subdomain of RNA polymerase alpha subunit"/>
    <property type="match status" value="1"/>
</dbReference>
<dbReference type="GO" id="GO:0003677">
    <property type="term" value="F:DNA binding"/>
    <property type="evidence" value="ECO:0007669"/>
    <property type="project" value="UniProtKB-UniRule"/>
</dbReference>
<dbReference type="Gene3D" id="2.170.120.12">
    <property type="entry name" value="DNA-directed RNA polymerase, insert domain"/>
    <property type="match status" value="1"/>
</dbReference>
<dbReference type="EMBL" id="CP005986">
    <property type="protein sequence ID" value="AIA54526.1"/>
    <property type="molecule type" value="Genomic_DNA"/>
</dbReference>
<evidence type="ECO:0000256" key="3">
    <source>
        <dbReference type="ARBA" id="ARBA00015972"/>
    </source>
</evidence>
<dbReference type="InterPro" id="IPR011263">
    <property type="entry name" value="DNA-dir_RNA_pol_RpoA/D/Rpb3"/>
</dbReference>
<comment type="similarity">
    <text evidence="1 11">Belongs to the RNA polymerase alpha chain family.</text>
</comment>
<dbReference type="CDD" id="cd06928">
    <property type="entry name" value="RNAP_alpha_NTD"/>
    <property type="match status" value="1"/>
</dbReference>
<feature type="region of interest" description="Alpha C-terminal domain (alpha-CTD)" evidence="11">
    <location>
        <begin position="247"/>
        <end position="339"/>
    </location>
</feature>
<evidence type="ECO:0000256" key="4">
    <source>
        <dbReference type="ARBA" id="ARBA00022478"/>
    </source>
</evidence>
<dbReference type="EC" id="2.7.7.6" evidence="2 11"/>
<dbReference type="NCBIfam" id="NF003513">
    <property type="entry name" value="PRK05182.1-2"/>
    <property type="match status" value="1"/>
</dbReference>
<keyword evidence="7 11" id="KW-0804">Transcription</keyword>
<dbReference type="GO" id="GO:0005737">
    <property type="term" value="C:cytoplasm"/>
    <property type="evidence" value="ECO:0007669"/>
    <property type="project" value="UniProtKB-ARBA"/>
</dbReference>
<dbReference type="SMART" id="SM00662">
    <property type="entry name" value="RPOLD"/>
    <property type="match status" value="1"/>
</dbReference>
<dbReference type="eggNOG" id="COG0202">
    <property type="taxonomic scope" value="Bacteria"/>
</dbReference>
<dbReference type="InterPro" id="IPR011260">
    <property type="entry name" value="RNAP_asu_C"/>
</dbReference>
<sequence>MSEISDLLRPEHYDLEVLSPRRARISLGPLERGFGHTLGNALRRVLLSSLKGAAVTEVEIEGVLHEYSSIEGVQEDVVDILLNLKQLAVRAQGRNEVMVTLRKRGPGLVTGADIIAEHGIEVANPEQVIATLTRDVELVMHLRFDTGRGYEPAATRRQSHEKRIGVLALDASYSPVHRVSFQVESARVEQRTDLDRLVLDVETNGVVEPLWAVQEAARILRQQLAVFGGAEAATEREAHAAPVHEDLLPLLARPVDDLELTVRSANCLKAEDIFYIGDLVQKTEQELLKAPNLGRKSLTEIKEVLDKNGLTLGMRIENWPPENLPAVPGRPVVDVGRGG</sequence>
<evidence type="ECO:0000256" key="6">
    <source>
        <dbReference type="ARBA" id="ARBA00022695"/>
    </source>
</evidence>
<dbReference type="HOGENOM" id="CLU_053084_0_0_6"/>
<keyword evidence="5 11" id="KW-0808">Transferase</keyword>
<evidence type="ECO:0000256" key="7">
    <source>
        <dbReference type="ARBA" id="ARBA00023163"/>
    </source>
</evidence>
<evidence type="ECO:0000256" key="5">
    <source>
        <dbReference type="ARBA" id="ARBA00022679"/>
    </source>
</evidence>
<dbReference type="GeneID" id="92930659"/>
<dbReference type="SUPFAM" id="SSF47789">
    <property type="entry name" value="C-terminal domain of RNA polymerase alpha subunit"/>
    <property type="match status" value="1"/>
</dbReference>
<dbReference type="SUPFAM" id="SSF55257">
    <property type="entry name" value="RBP11-like subunits of RNA polymerase"/>
    <property type="match status" value="1"/>
</dbReference>
<dbReference type="GO" id="GO:0006351">
    <property type="term" value="P:DNA-templated transcription"/>
    <property type="evidence" value="ECO:0007669"/>
    <property type="project" value="UniProtKB-UniRule"/>
</dbReference>
<evidence type="ECO:0000256" key="2">
    <source>
        <dbReference type="ARBA" id="ARBA00012418"/>
    </source>
</evidence>
<evidence type="ECO:0000313" key="13">
    <source>
        <dbReference type="EMBL" id="AIA54526.1"/>
    </source>
</evidence>
<comment type="function">
    <text evidence="11">DNA-dependent RNA polymerase catalyzes the transcription of DNA into RNA using the four ribonucleoside triphosphates as substrates.</text>
</comment>
<evidence type="ECO:0000259" key="12">
    <source>
        <dbReference type="SMART" id="SM00662"/>
    </source>
</evidence>
<comment type="subunit">
    <text evidence="11">Homodimer. The RNAP catalytic core consists of 2 alpha, 1 beta, 1 beta' and 1 omega subunit. When a sigma factor is associated with the core the holoenzyme is formed, which can initiate transcription.</text>
</comment>
<evidence type="ECO:0000256" key="10">
    <source>
        <dbReference type="ARBA" id="ARBA00048552"/>
    </source>
</evidence>
<accession>A0A059ZX11</accession>
<dbReference type="InterPro" id="IPR036643">
    <property type="entry name" value="RNApol_insert_sf"/>
</dbReference>
<dbReference type="Pfam" id="PF01000">
    <property type="entry name" value="RNA_pol_A_bac"/>
    <property type="match status" value="1"/>
</dbReference>
<dbReference type="InterPro" id="IPR011773">
    <property type="entry name" value="DNA-dir_RpoA"/>
</dbReference>
<keyword evidence="6 11" id="KW-0548">Nucleotidyltransferase</keyword>
<name>A0A059ZX11_ACICK</name>
<dbReference type="KEGG" id="acz:Acaty_c0646"/>
<protein>
    <recommendedName>
        <fullName evidence="3 11">DNA-directed RNA polymerase subunit alpha</fullName>
        <shortName evidence="11">RNAP subunit alpha</shortName>
        <ecNumber evidence="2 11">2.7.7.6</ecNumber>
    </recommendedName>
    <alternativeName>
        <fullName evidence="9 11">RNA polymerase subunit alpha</fullName>
    </alternativeName>
    <alternativeName>
        <fullName evidence="8 11">Transcriptase subunit alpha</fullName>
    </alternativeName>
</protein>
<feature type="domain" description="DNA-directed RNA polymerase RpoA/D/Rpb3-type" evidence="12">
    <location>
        <begin position="22"/>
        <end position="230"/>
    </location>
</feature>
<dbReference type="InterPro" id="IPR011262">
    <property type="entry name" value="DNA-dir_RNA_pol_insert"/>
</dbReference>
<dbReference type="GO" id="GO:0003899">
    <property type="term" value="F:DNA-directed RNA polymerase activity"/>
    <property type="evidence" value="ECO:0007669"/>
    <property type="project" value="UniProtKB-UniRule"/>
</dbReference>
<dbReference type="Proteomes" id="UP000005522">
    <property type="component" value="Chromosome"/>
</dbReference>
<dbReference type="HAMAP" id="MF_00059">
    <property type="entry name" value="RNApol_bact_RpoA"/>
    <property type="match status" value="1"/>
</dbReference>